<dbReference type="STRING" id="78410.A0A0P7BBT0"/>
<feature type="transmembrane region" description="Helical" evidence="2">
    <location>
        <begin position="28"/>
        <end position="49"/>
    </location>
</feature>
<dbReference type="OrthoDB" id="74764at2759"/>
<comment type="caution">
    <text evidence="4">The sequence shown here is derived from an EMBL/GenBank/DDBJ whole genome shotgun (WGS) entry which is preliminary data.</text>
</comment>
<dbReference type="PANTHER" id="PTHR43662:SF7">
    <property type="entry name" value="DUF1996 DOMAIN-CONTAINING PROTEIN"/>
    <property type="match status" value="1"/>
</dbReference>
<dbReference type="PANTHER" id="PTHR43662">
    <property type="match status" value="1"/>
</dbReference>
<feature type="domain" description="DUF1996" evidence="3">
    <location>
        <begin position="103"/>
        <end position="354"/>
    </location>
</feature>
<keyword evidence="2" id="KW-0472">Membrane</keyword>
<evidence type="ECO:0000256" key="2">
    <source>
        <dbReference type="SAM" id="Phobius"/>
    </source>
</evidence>
<protein>
    <recommendedName>
        <fullName evidence="3">DUF1996 domain-containing protein</fullName>
    </recommendedName>
</protein>
<evidence type="ECO:0000259" key="3">
    <source>
        <dbReference type="Pfam" id="PF09362"/>
    </source>
</evidence>
<sequence>MHNWQAGLRRKAAERGLQDQTSVGKANFSLTFFAFSACGVLVIALLRLLSNRTRLSTTHQAQLGYIEPAMLKSIIAVSAGLVGGAHAFWRMECPGRVGVARIDPIVDPGTVSKHAHSIHGSSAFAETVTSEELINGDCTSCRVTQDKSAYWHPALYFKDSDTGEFELVKQVGGMLAYYLLYGDNITTFPTDFRMLSGTNERRSYGAGDPSKPDPEKSLWESLGQTNQDTLAERALGFNCLNYAKDPEGTLYRHYLPNKEYLDANCKDGIRFEIMFPSCWKGGDETDSDDHKSHVAFPDLVMTGTCPDKYPVRLPSLMYEIIWDTASYSDRNGQFVIANGDTTGYGFHADFIMGWDTDLLQSAIDTCTSDSGRIEDCSVFNVVDEDKATSCEMELPNALVKEDIKGPMSQLPGDVQITYEDGADESASEISEPTSTGSVPTLTYTPGKLPSNSASPLPGEVFKESVASVDAAATPTTTTIFSSSTSAFIPTSTTTVPYTSSSAPALGVQAVDTSSGGVFVESAATTPAPSSTPVSETVSYYSTEFITNGNIVSKILWEEQLVYVTELEEETVTVTVTSTAVVGGPAARRRRRGVHMHGHGHGHI</sequence>
<keyword evidence="5" id="KW-1185">Reference proteome</keyword>
<accession>A0A0P7BBT0</accession>
<feature type="compositionally biased region" description="Polar residues" evidence="1">
    <location>
        <begin position="427"/>
        <end position="454"/>
    </location>
</feature>
<organism evidence="4 5">
    <name type="scientific">Neonectria ditissima</name>
    <dbReference type="NCBI Taxonomy" id="78410"/>
    <lineage>
        <taxon>Eukaryota</taxon>
        <taxon>Fungi</taxon>
        <taxon>Dikarya</taxon>
        <taxon>Ascomycota</taxon>
        <taxon>Pezizomycotina</taxon>
        <taxon>Sordariomycetes</taxon>
        <taxon>Hypocreomycetidae</taxon>
        <taxon>Hypocreales</taxon>
        <taxon>Nectriaceae</taxon>
        <taxon>Neonectria</taxon>
    </lineage>
</organism>
<dbReference type="EMBL" id="LKCW01000190">
    <property type="protein sequence ID" value="KPM36794.1"/>
    <property type="molecule type" value="Genomic_DNA"/>
</dbReference>
<feature type="region of interest" description="Disordered" evidence="1">
    <location>
        <begin position="582"/>
        <end position="603"/>
    </location>
</feature>
<feature type="transmembrane region" description="Helical" evidence="2">
    <location>
        <begin position="69"/>
        <end position="89"/>
    </location>
</feature>
<dbReference type="AlphaFoldDB" id="A0A0P7BBT0"/>
<dbReference type="InterPro" id="IPR018535">
    <property type="entry name" value="DUF1996"/>
</dbReference>
<dbReference type="Pfam" id="PF09362">
    <property type="entry name" value="DUF1996"/>
    <property type="match status" value="1"/>
</dbReference>
<evidence type="ECO:0000256" key="1">
    <source>
        <dbReference type="SAM" id="MobiDB-lite"/>
    </source>
</evidence>
<dbReference type="Proteomes" id="UP000050424">
    <property type="component" value="Unassembled WGS sequence"/>
</dbReference>
<evidence type="ECO:0000313" key="5">
    <source>
        <dbReference type="Proteomes" id="UP000050424"/>
    </source>
</evidence>
<keyword evidence="2" id="KW-0812">Transmembrane</keyword>
<feature type="region of interest" description="Disordered" evidence="1">
    <location>
        <begin position="421"/>
        <end position="455"/>
    </location>
</feature>
<evidence type="ECO:0000313" key="4">
    <source>
        <dbReference type="EMBL" id="KPM36794.1"/>
    </source>
</evidence>
<proteinExistence type="predicted"/>
<feature type="compositionally biased region" description="Basic residues" evidence="1">
    <location>
        <begin position="586"/>
        <end position="603"/>
    </location>
</feature>
<feature type="region of interest" description="Disordered" evidence="1">
    <location>
        <begin position="199"/>
        <end position="219"/>
    </location>
</feature>
<gene>
    <name evidence="4" type="ORF">AK830_g9774</name>
</gene>
<keyword evidence="2" id="KW-1133">Transmembrane helix</keyword>
<name>A0A0P7BBT0_9HYPO</name>
<reference evidence="4 5" key="1">
    <citation type="submission" date="2015-09" db="EMBL/GenBank/DDBJ databases">
        <title>Draft genome of a European isolate of the apple canker pathogen Neonectria ditissima.</title>
        <authorList>
            <person name="Gomez-Cortecero A."/>
            <person name="Harrison R.J."/>
            <person name="Armitage A.D."/>
        </authorList>
    </citation>
    <scope>NUCLEOTIDE SEQUENCE [LARGE SCALE GENOMIC DNA]</scope>
    <source>
        <strain evidence="4 5">R09/05</strain>
    </source>
</reference>